<dbReference type="InterPro" id="IPR005135">
    <property type="entry name" value="Endo/exonuclease/phosphatase"/>
</dbReference>
<dbReference type="EC" id="3.1.11.2" evidence="3"/>
<evidence type="ECO:0000256" key="6">
    <source>
        <dbReference type="ARBA" id="ARBA00022842"/>
    </source>
</evidence>
<evidence type="ECO:0000256" key="4">
    <source>
        <dbReference type="ARBA" id="ARBA00022723"/>
    </source>
</evidence>
<evidence type="ECO:0000256" key="2">
    <source>
        <dbReference type="ARBA" id="ARBA00007092"/>
    </source>
</evidence>
<dbReference type="InterPro" id="IPR036691">
    <property type="entry name" value="Endo/exonu/phosph_ase_sf"/>
</dbReference>
<organism evidence="10 11">
    <name type="scientific">Brachionus calyciflorus</name>
    <dbReference type="NCBI Taxonomy" id="104777"/>
    <lineage>
        <taxon>Eukaryota</taxon>
        <taxon>Metazoa</taxon>
        <taxon>Spiralia</taxon>
        <taxon>Gnathifera</taxon>
        <taxon>Rotifera</taxon>
        <taxon>Eurotatoria</taxon>
        <taxon>Monogononta</taxon>
        <taxon>Pseudotrocha</taxon>
        <taxon>Ploima</taxon>
        <taxon>Brachionidae</taxon>
        <taxon>Brachionus</taxon>
    </lineage>
</organism>
<comment type="catalytic activity">
    <reaction evidence="1">
        <text>Exonucleolytic cleavage in the 3'- to 5'-direction to yield nucleoside 5'-phosphates.</text>
        <dbReference type="EC" id="3.1.11.2"/>
    </reaction>
</comment>
<dbReference type="GO" id="GO:0006284">
    <property type="term" value="P:base-excision repair"/>
    <property type="evidence" value="ECO:0007669"/>
    <property type="project" value="TreeGrafter"/>
</dbReference>
<evidence type="ECO:0000313" key="10">
    <source>
        <dbReference type="EMBL" id="CAF1122502.1"/>
    </source>
</evidence>
<feature type="site" description="Transition state stabilizer" evidence="8">
    <location>
        <position position="147"/>
    </location>
</feature>
<evidence type="ECO:0000256" key="8">
    <source>
        <dbReference type="PIRSR" id="PIRSR604808-3"/>
    </source>
</evidence>
<comment type="caution">
    <text evidence="10">The sequence shown here is derived from an EMBL/GenBank/DDBJ whole genome shotgun (WGS) entry which is preliminary data.</text>
</comment>
<comment type="similarity">
    <text evidence="2">Belongs to the DNA repair enzymes AP/ExoA family.</text>
</comment>
<dbReference type="EMBL" id="CAJNOC010008928">
    <property type="protein sequence ID" value="CAF1122502.1"/>
    <property type="molecule type" value="Genomic_DNA"/>
</dbReference>
<dbReference type="GO" id="GO:0046872">
    <property type="term" value="F:metal ion binding"/>
    <property type="evidence" value="ECO:0007669"/>
    <property type="project" value="UniProtKB-KW"/>
</dbReference>
<dbReference type="Proteomes" id="UP000663879">
    <property type="component" value="Unassembled WGS sequence"/>
</dbReference>
<evidence type="ECO:0000256" key="7">
    <source>
        <dbReference type="PIRSR" id="PIRSR604808-2"/>
    </source>
</evidence>
<dbReference type="AlphaFoldDB" id="A0A814QPN7"/>
<evidence type="ECO:0000259" key="9">
    <source>
        <dbReference type="Pfam" id="PF03372"/>
    </source>
</evidence>
<reference evidence="10" key="1">
    <citation type="submission" date="2021-02" db="EMBL/GenBank/DDBJ databases">
        <authorList>
            <person name="Nowell W R."/>
        </authorList>
    </citation>
    <scope>NUCLEOTIDE SEQUENCE</scope>
    <source>
        <strain evidence="10">Ploen Becks lab</strain>
    </source>
</reference>
<dbReference type="InterPro" id="IPR004808">
    <property type="entry name" value="AP_endonuc_1"/>
</dbReference>
<dbReference type="GO" id="GO:0005634">
    <property type="term" value="C:nucleus"/>
    <property type="evidence" value="ECO:0007669"/>
    <property type="project" value="TreeGrafter"/>
</dbReference>
<feature type="binding site" evidence="7">
    <location>
        <position position="147"/>
    </location>
    <ligand>
        <name>Mg(2+)</name>
        <dbReference type="ChEBI" id="CHEBI:18420"/>
        <label>1</label>
    </ligand>
</feature>
<keyword evidence="6 7" id="KW-0460">Magnesium</keyword>
<feature type="domain" description="Endonuclease/exonuclease/phosphatase" evidence="9">
    <location>
        <begin position="9"/>
        <end position="148"/>
    </location>
</feature>
<proteinExistence type="inferred from homology"/>
<evidence type="ECO:0000256" key="3">
    <source>
        <dbReference type="ARBA" id="ARBA00012115"/>
    </source>
</evidence>
<dbReference type="Pfam" id="PF03372">
    <property type="entry name" value="Exo_endo_phos"/>
    <property type="match status" value="1"/>
</dbReference>
<evidence type="ECO:0000313" key="11">
    <source>
        <dbReference type="Proteomes" id="UP000663879"/>
    </source>
</evidence>
<dbReference type="GO" id="GO:0008081">
    <property type="term" value="F:phosphoric diester hydrolase activity"/>
    <property type="evidence" value="ECO:0007669"/>
    <property type="project" value="TreeGrafter"/>
</dbReference>
<gene>
    <name evidence="10" type="ORF">OXX778_LOCUS22105</name>
</gene>
<dbReference type="OrthoDB" id="6128564at2759"/>
<keyword evidence="11" id="KW-1185">Reference proteome</keyword>
<feature type="non-terminal residue" evidence="10">
    <location>
        <position position="185"/>
    </location>
</feature>
<keyword evidence="4 7" id="KW-0479">Metal-binding</keyword>
<evidence type="ECO:0000256" key="5">
    <source>
        <dbReference type="ARBA" id="ARBA00022801"/>
    </source>
</evidence>
<accession>A0A814QPN7</accession>
<feature type="binding site" evidence="7">
    <location>
        <position position="145"/>
    </location>
    <ligand>
        <name>Mg(2+)</name>
        <dbReference type="ChEBI" id="CHEBI:18420"/>
        <label>1</label>
    </ligand>
</feature>
<dbReference type="SUPFAM" id="SSF56219">
    <property type="entry name" value="DNase I-like"/>
    <property type="match status" value="1"/>
</dbReference>
<feature type="binding site" evidence="7">
    <location>
        <position position="41"/>
    </location>
    <ligand>
        <name>Mg(2+)</name>
        <dbReference type="ChEBI" id="CHEBI:18420"/>
        <label>1</label>
    </ligand>
</feature>
<keyword evidence="7" id="KW-0464">Manganese</keyword>
<dbReference type="Gene3D" id="3.60.10.10">
    <property type="entry name" value="Endonuclease/exonuclease/phosphatase"/>
    <property type="match status" value="1"/>
</dbReference>
<dbReference type="PANTHER" id="PTHR22748:SF26">
    <property type="entry name" value="ENDONUCLEASE_EXONUCLEASE_PHOSPHATASE DOMAIN-CONTAINING PROTEIN"/>
    <property type="match status" value="1"/>
</dbReference>
<feature type="binding site" evidence="7">
    <location>
        <position position="12"/>
    </location>
    <ligand>
        <name>Mg(2+)</name>
        <dbReference type="ChEBI" id="CHEBI:18420"/>
        <label>1</label>
    </ligand>
</feature>
<dbReference type="GO" id="GO:0008311">
    <property type="term" value="F:double-stranded DNA 3'-5' DNA exonuclease activity"/>
    <property type="evidence" value="ECO:0007669"/>
    <property type="project" value="UniProtKB-EC"/>
</dbReference>
<sequence>MDILKLKIASFNCRGLNNEFKITQIRDYLSLYKIDICLLQETHFDSKENLEKLSNYVQNFKVFCPFSETKTRGVGILIRDYLGEDENLEFRFFENGIISLDIRINNTIISIVNIYAPNLRDEQLKFIEEIHSFLYDKKNVIFGGDFNNSFELESEKILEKKWNDLIKLFKLEEANKALGNEKQFY</sequence>
<keyword evidence="5" id="KW-0378">Hydrolase</keyword>
<evidence type="ECO:0000256" key="1">
    <source>
        <dbReference type="ARBA" id="ARBA00000493"/>
    </source>
</evidence>
<protein>
    <recommendedName>
        <fullName evidence="3">exodeoxyribonuclease III</fullName>
        <ecNumber evidence="3">3.1.11.2</ecNumber>
    </recommendedName>
</protein>
<comment type="cofactor">
    <cofactor evidence="7">
        <name>Mg(2+)</name>
        <dbReference type="ChEBI" id="CHEBI:18420"/>
    </cofactor>
    <cofactor evidence="7">
        <name>Mn(2+)</name>
        <dbReference type="ChEBI" id="CHEBI:29035"/>
    </cofactor>
    <text evidence="7">Probably binds two magnesium or manganese ions per subunit.</text>
</comment>
<dbReference type="PANTHER" id="PTHR22748">
    <property type="entry name" value="AP ENDONUCLEASE"/>
    <property type="match status" value="1"/>
</dbReference>
<name>A0A814QPN7_9BILA</name>
<dbReference type="GO" id="GO:0003906">
    <property type="term" value="F:DNA-(apurinic or apyrimidinic site) endonuclease activity"/>
    <property type="evidence" value="ECO:0007669"/>
    <property type="project" value="TreeGrafter"/>
</dbReference>